<feature type="chain" id="PRO_5005873929" description="beta-glucosidase" evidence="10">
    <location>
        <begin position="22"/>
        <end position="495"/>
    </location>
</feature>
<evidence type="ECO:0000256" key="5">
    <source>
        <dbReference type="ARBA" id="ARBA00023180"/>
    </source>
</evidence>
<name>A0A0N1IFT1_PAPMA</name>
<evidence type="ECO:0000256" key="4">
    <source>
        <dbReference type="ARBA" id="ARBA00022801"/>
    </source>
</evidence>
<protein>
    <recommendedName>
        <fullName evidence="3">beta-glucosidase</fullName>
        <ecNumber evidence="3">3.2.1.21</ecNumber>
    </recommendedName>
</protein>
<dbReference type="SUPFAM" id="SSF51445">
    <property type="entry name" value="(Trans)glycosidases"/>
    <property type="match status" value="1"/>
</dbReference>
<evidence type="ECO:0000256" key="6">
    <source>
        <dbReference type="ARBA" id="ARBA00023295"/>
    </source>
</evidence>
<keyword evidence="10" id="KW-0732">Signal</keyword>
<dbReference type="PROSITE" id="PS00653">
    <property type="entry name" value="GLYCOSYL_HYDROL_F1_2"/>
    <property type="match status" value="1"/>
</dbReference>
<dbReference type="FunFam" id="3.20.20.80:FF:000013">
    <property type="entry name" value="lactase-phlorizin hydrolase"/>
    <property type="match status" value="1"/>
</dbReference>
<dbReference type="KEGG" id="pmac:106716073"/>
<feature type="signal peptide" evidence="10">
    <location>
        <begin position="1"/>
        <end position="21"/>
    </location>
</feature>
<reference evidence="11 12" key="1">
    <citation type="journal article" date="2015" name="Nat. Commun.">
        <title>Outbred genome sequencing and CRISPR/Cas9 gene editing in butterflies.</title>
        <authorList>
            <person name="Li X."/>
            <person name="Fan D."/>
            <person name="Zhang W."/>
            <person name="Liu G."/>
            <person name="Zhang L."/>
            <person name="Zhao L."/>
            <person name="Fang X."/>
            <person name="Chen L."/>
            <person name="Dong Y."/>
            <person name="Chen Y."/>
            <person name="Ding Y."/>
            <person name="Zhao R."/>
            <person name="Feng M."/>
            <person name="Zhu Y."/>
            <person name="Feng Y."/>
            <person name="Jiang X."/>
            <person name="Zhu D."/>
            <person name="Xiang H."/>
            <person name="Feng X."/>
            <person name="Li S."/>
            <person name="Wang J."/>
            <person name="Zhang G."/>
            <person name="Kronforst M.R."/>
            <person name="Wang W."/>
        </authorList>
    </citation>
    <scope>NUCLEOTIDE SEQUENCE [LARGE SCALE GENOMIC DNA]</scope>
    <source>
        <strain evidence="11">Ya'a_city_454_Pm</strain>
        <tissue evidence="11">Whole body</tissue>
    </source>
</reference>
<keyword evidence="12" id="KW-1185">Reference proteome</keyword>
<evidence type="ECO:0000256" key="9">
    <source>
        <dbReference type="RuleBase" id="RU004468"/>
    </source>
</evidence>
<dbReference type="Gene3D" id="3.20.20.80">
    <property type="entry name" value="Glycosidases"/>
    <property type="match status" value="1"/>
</dbReference>
<feature type="active site" description="Nucleophile" evidence="7">
    <location>
        <position position="401"/>
    </location>
</feature>
<evidence type="ECO:0000256" key="10">
    <source>
        <dbReference type="SAM" id="SignalP"/>
    </source>
</evidence>
<comment type="similarity">
    <text evidence="1 8">Belongs to the glycosyl hydrolase 1 family.</text>
</comment>
<sequence>MQSKYCFIAVVVTALCLRVEATRAGSEVCFPPHFTFGVATAAYQIEGAWNVSGKGESIWDRYTHTHPERIFDHKTGDVAADSYHKVKEDVRLLVELGVHHYRFSISWPRILPTGLSNDINEDGIRYYSELVDHLLANNIVPMVTLYHWDLPQSLQDLGGWTNPIIAEYFHDYAKVVFEHLSDRVKVWFTFNEPLSFCQEGYGGTDAPAGNSSGFEDYLCGHNVLRAHANVYRMFERDYRHTGGAVGIVLDFAWMEPASTAAEDQKAAEIARQFQFGWFAHPIFSPEGDYPPVMKQRINEISKRQNFPRSRLPVFTQEEVVSLRGSSDFLGLNHYTTRLVAAGSGKIYPQPSFYTDMGVVITQNPDWPRTNSTWLRVVPWGFRRALNYIRVSYNNPPVLVTENGVSLPRMTHDVRRVQYAAGYLRALHEAMKDGCDVRGYTHWSLINNFEWTRGYSERFGLYDVEYASASRTRSPRLSARYYAKLTRTRCLPNTWE</sequence>
<accession>A0A0N1IFT1</accession>
<dbReference type="OrthoDB" id="65569at2759"/>
<dbReference type="InParanoid" id="A0A0N1IFT1"/>
<keyword evidence="5" id="KW-0325">Glycoprotein</keyword>
<dbReference type="Proteomes" id="UP000053240">
    <property type="component" value="Unassembled WGS sequence"/>
</dbReference>
<keyword evidence="6 9" id="KW-0326">Glycosidase</keyword>
<dbReference type="PANTHER" id="PTHR10353:SF36">
    <property type="entry name" value="LP05116P"/>
    <property type="match status" value="1"/>
</dbReference>
<evidence type="ECO:0000256" key="8">
    <source>
        <dbReference type="RuleBase" id="RU003690"/>
    </source>
</evidence>
<dbReference type="InterPro" id="IPR001360">
    <property type="entry name" value="Glyco_hydro_1"/>
</dbReference>
<dbReference type="InterPro" id="IPR017853">
    <property type="entry name" value="GH"/>
</dbReference>
<dbReference type="InterPro" id="IPR033132">
    <property type="entry name" value="GH_1_N_CS"/>
</dbReference>
<keyword evidence="4 9" id="KW-0378">Hydrolase</keyword>
<proteinExistence type="inferred from homology"/>
<dbReference type="EC" id="3.2.1.21" evidence="3"/>
<dbReference type="GO" id="GO:0005975">
    <property type="term" value="P:carbohydrate metabolic process"/>
    <property type="evidence" value="ECO:0007669"/>
    <property type="project" value="InterPro"/>
</dbReference>
<gene>
    <name evidence="11" type="ORF">RR48_05002</name>
</gene>
<evidence type="ECO:0000313" key="11">
    <source>
        <dbReference type="EMBL" id="KPJ10179.1"/>
    </source>
</evidence>
<dbReference type="PANTHER" id="PTHR10353">
    <property type="entry name" value="GLYCOSYL HYDROLASE"/>
    <property type="match status" value="1"/>
</dbReference>
<evidence type="ECO:0000256" key="2">
    <source>
        <dbReference type="ARBA" id="ARBA00011738"/>
    </source>
</evidence>
<evidence type="ECO:0000256" key="1">
    <source>
        <dbReference type="ARBA" id="ARBA00010838"/>
    </source>
</evidence>
<dbReference type="GO" id="GO:0008422">
    <property type="term" value="F:beta-glucosidase activity"/>
    <property type="evidence" value="ECO:0007669"/>
    <property type="project" value="TreeGrafter"/>
</dbReference>
<dbReference type="InterPro" id="IPR018120">
    <property type="entry name" value="Glyco_hydro_1_AS"/>
</dbReference>
<dbReference type="PROSITE" id="PS00572">
    <property type="entry name" value="GLYCOSYL_HYDROL_F1_1"/>
    <property type="match status" value="1"/>
</dbReference>
<evidence type="ECO:0000256" key="7">
    <source>
        <dbReference type="PROSITE-ProRule" id="PRU10055"/>
    </source>
</evidence>
<dbReference type="Pfam" id="PF00232">
    <property type="entry name" value="Glyco_hydro_1"/>
    <property type="match status" value="1"/>
</dbReference>
<organism evidence="11 12">
    <name type="scientific">Papilio machaon</name>
    <name type="common">Old World swallowtail butterfly</name>
    <dbReference type="NCBI Taxonomy" id="76193"/>
    <lineage>
        <taxon>Eukaryota</taxon>
        <taxon>Metazoa</taxon>
        <taxon>Ecdysozoa</taxon>
        <taxon>Arthropoda</taxon>
        <taxon>Hexapoda</taxon>
        <taxon>Insecta</taxon>
        <taxon>Pterygota</taxon>
        <taxon>Neoptera</taxon>
        <taxon>Endopterygota</taxon>
        <taxon>Lepidoptera</taxon>
        <taxon>Glossata</taxon>
        <taxon>Ditrysia</taxon>
        <taxon>Papilionoidea</taxon>
        <taxon>Papilionidae</taxon>
        <taxon>Papilioninae</taxon>
        <taxon>Papilio</taxon>
    </lineage>
</organism>
<evidence type="ECO:0000313" key="12">
    <source>
        <dbReference type="Proteomes" id="UP000053240"/>
    </source>
</evidence>
<comment type="subunit">
    <text evidence="2">Homodimer.</text>
</comment>
<evidence type="ECO:0000256" key="3">
    <source>
        <dbReference type="ARBA" id="ARBA00012744"/>
    </source>
</evidence>
<dbReference type="AlphaFoldDB" id="A0A0N1IFT1"/>
<dbReference type="PRINTS" id="PR00131">
    <property type="entry name" value="GLHYDRLASE1"/>
</dbReference>
<dbReference type="EMBL" id="KQ460970">
    <property type="protein sequence ID" value="KPJ10179.1"/>
    <property type="molecule type" value="Genomic_DNA"/>
</dbReference>